<dbReference type="PANTHER" id="PTHR46517">
    <property type="entry name" value="FRUCTOSE-2,6-BISPHOSPHATASE TIGAR"/>
    <property type="match status" value="1"/>
</dbReference>
<dbReference type="STRING" id="1423734.FC83_GL000700"/>
<dbReference type="Proteomes" id="UP000051236">
    <property type="component" value="Unassembled WGS sequence"/>
</dbReference>
<dbReference type="InterPro" id="IPR029033">
    <property type="entry name" value="His_PPase_superfam"/>
</dbReference>
<feature type="binding site" evidence="3">
    <location>
        <position position="64"/>
    </location>
    <ligand>
        <name>substrate</name>
    </ligand>
</feature>
<organism evidence="4 5">
    <name type="scientific">Agrilactobacillus composti DSM 18527 = JCM 14202</name>
    <dbReference type="NCBI Taxonomy" id="1423734"/>
    <lineage>
        <taxon>Bacteria</taxon>
        <taxon>Bacillati</taxon>
        <taxon>Bacillota</taxon>
        <taxon>Bacilli</taxon>
        <taxon>Lactobacillales</taxon>
        <taxon>Lactobacillaceae</taxon>
        <taxon>Agrilactobacillus</taxon>
    </lineage>
</organism>
<accession>A0A0R1XNW5</accession>
<dbReference type="Gene3D" id="3.40.50.1240">
    <property type="entry name" value="Phosphoglycerate mutase-like"/>
    <property type="match status" value="1"/>
</dbReference>
<dbReference type="InterPro" id="IPR051695">
    <property type="entry name" value="Phosphoglycerate_Mutase"/>
</dbReference>
<evidence type="ECO:0000256" key="1">
    <source>
        <dbReference type="ARBA" id="ARBA00022801"/>
    </source>
</evidence>
<dbReference type="PROSITE" id="PS00175">
    <property type="entry name" value="PG_MUTASE"/>
    <property type="match status" value="1"/>
</dbReference>
<keyword evidence="5" id="KW-1185">Reference proteome</keyword>
<sequence>MEDFNKMQLTLVRHGETDYNIKHIVQGGGSDIPLNDAGHTQAQALAPFFKNQTFDEILVSPMIRTLETVKDLLGADVQFDTDDRLKEMNFGQWEGQSITALRAEYPGCFDRAGLILPEYVSIAHGETYEAVRQRTSEAAYDALNNNPDGNVLFVSHGSAIRAMTAELMRVAQVQQFGQIANVGVVHFDMGQKPTEELRLDFYNRTYIDY</sequence>
<dbReference type="InterPro" id="IPR013078">
    <property type="entry name" value="His_Pase_superF_clade-1"/>
</dbReference>
<dbReference type="Pfam" id="PF00300">
    <property type="entry name" value="His_Phos_1"/>
    <property type="match status" value="1"/>
</dbReference>
<dbReference type="AlphaFoldDB" id="A0A0R1XNW5"/>
<protein>
    <recommendedName>
        <fullName evidence="6">Phosphoglycerate mutase</fullName>
    </recommendedName>
</protein>
<gene>
    <name evidence="4" type="ORF">FC83_GL000700</name>
</gene>
<dbReference type="GO" id="GO:0004331">
    <property type="term" value="F:fructose-2,6-bisphosphate 2-phosphatase activity"/>
    <property type="evidence" value="ECO:0007669"/>
    <property type="project" value="TreeGrafter"/>
</dbReference>
<evidence type="ECO:0000313" key="4">
    <source>
        <dbReference type="EMBL" id="KRM31633.1"/>
    </source>
</evidence>
<dbReference type="GO" id="GO:0045820">
    <property type="term" value="P:negative regulation of glycolytic process"/>
    <property type="evidence" value="ECO:0007669"/>
    <property type="project" value="TreeGrafter"/>
</dbReference>
<dbReference type="PATRIC" id="fig|1423734.3.peg.707"/>
<evidence type="ECO:0000313" key="5">
    <source>
        <dbReference type="Proteomes" id="UP000051236"/>
    </source>
</evidence>
<dbReference type="CDD" id="cd07067">
    <property type="entry name" value="HP_PGM_like"/>
    <property type="match status" value="1"/>
</dbReference>
<dbReference type="EMBL" id="AZGA01000077">
    <property type="protein sequence ID" value="KRM31633.1"/>
    <property type="molecule type" value="Genomic_DNA"/>
</dbReference>
<name>A0A0R1XNW5_9LACO</name>
<feature type="active site" description="Tele-phosphohistidine intermediate" evidence="2">
    <location>
        <position position="14"/>
    </location>
</feature>
<feature type="binding site" evidence="3">
    <location>
        <begin position="13"/>
        <end position="20"/>
    </location>
    <ligand>
        <name>substrate</name>
    </ligand>
</feature>
<dbReference type="GO" id="GO:0005829">
    <property type="term" value="C:cytosol"/>
    <property type="evidence" value="ECO:0007669"/>
    <property type="project" value="TreeGrafter"/>
</dbReference>
<dbReference type="SUPFAM" id="SSF53254">
    <property type="entry name" value="Phosphoglycerate mutase-like"/>
    <property type="match status" value="1"/>
</dbReference>
<keyword evidence="1" id="KW-0378">Hydrolase</keyword>
<dbReference type="eggNOG" id="COG0406">
    <property type="taxonomic scope" value="Bacteria"/>
</dbReference>
<reference evidence="4 5" key="1">
    <citation type="journal article" date="2015" name="Genome Announc.">
        <title>Expanding the biotechnology potential of lactobacilli through comparative genomics of 213 strains and associated genera.</title>
        <authorList>
            <person name="Sun Z."/>
            <person name="Harris H.M."/>
            <person name="McCann A."/>
            <person name="Guo C."/>
            <person name="Argimon S."/>
            <person name="Zhang W."/>
            <person name="Yang X."/>
            <person name="Jeffery I.B."/>
            <person name="Cooney J.C."/>
            <person name="Kagawa T.F."/>
            <person name="Liu W."/>
            <person name="Song Y."/>
            <person name="Salvetti E."/>
            <person name="Wrobel A."/>
            <person name="Rasinkangas P."/>
            <person name="Parkhill J."/>
            <person name="Rea M.C."/>
            <person name="O'Sullivan O."/>
            <person name="Ritari J."/>
            <person name="Douillard F.P."/>
            <person name="Paul Ross R."/>
            <person name="Yang R."/>
            <person name="Briner A.E."/>
            <person name="Felis G.E."/>
            <person name="de Vos W.M."/>
            <person name="Barrangou R."/>
            <person name="Klaenhammer T.R."/>
            <person name="Caufield P.W."/>
            <person name="Cui Y."/>
            <person name="Zhang H."/>
            <person name="O'Toole P.W."/>
        </authorList>
    </citation>
    <scope>NUCLEOTIDE SEQUENCE [LARGE SCALE GENOMIC DNA]</scope>
    <source>
        <strain evidence="4 5">DSM 18527</strain>
    </source>
</reference>
<evidence type="ECO:0000256" key="2">
    <source>
        <dbReference type="PIRSR" id="PIRSR613078-1"/>
    </source>
</evidence>
<evidence type="ECO:0000256" key="3">
    <source>
        <dbReference type="PIRSR" id="PIRSR613078-2"/>
    </source>
</evidence>
<evidence type="ECO:0008006" key="6">
    <source>
        <dbReference type="Google" id="ProtNLM"/>
    </source>
</evidence>
<dbReference type="SMART" id="SM00855">
    <property type="entry name" value="PGAM"/>
    <property type="match status" value="1"/>
</dbReference>
<comment type="caution">
    <text evidence="4">The sequence shown here is derived from an EMBL/GenBank/DDBJ whole genome shotgun (WGS) entry which is preliminary data.</text>
</comment>
<feature type="active site" description="Proton donor/acceptor" evidence="2">
    <location>
        <position position="87"/>
    </location>
</feature>
<dbReference type="PANTHER" id="PTHR46517:SF1">
    <property type="entry name" value="FRUCTOSE-2,6-BISPHOSPHATASE TIGAR"/>
    <property type="match status" value="1"/>
</dbReference>
<dbReference type="GO" id="GO:0043456">
    <property type="term" value="P:regulation of pentose-phosphate shunt"/>
    <property type="evidence" value="ECO:0007669"/>
    <property type="project" value="TreeGrafter"/>
</dbReference>
<proteinExistence type="predicted"/>
<dbReference type="InterPro" id="IPR001345">
    <property type="entry name" value="PG/BPGM_mutase_AS"/>
</dbReference>